<keyword evidence="4" id="KW-0131">Cell cycle</keyword>
<accession>A0A1I5K1G6</accession>
<dbReference type="Proteomes" id="UP000198857">
    <property type="component" value="Unassembled WGS sequence"/>
</dbReference>
<name>A0A1I5K1G6_9ACTN</name>
<evidence type="ECO:0000256" key="1">
    <source>
        <dbReference type="ARBA" id="ARBA00022723"/>
    </source>
</evidence>
<keyword evidence="1" id="KW-0479">Metal-binding</keyword>
<gene>
    <name evidence="4" type="ORF">SAMN05660464_1180</name>
</gene>
<dbReference type="GO" id="GO:0051301">
    <property type="term" value="P:cell division"/>
    <property type="evidence" value="ECO:0007669"/>
    <property type="project" value="UniProtKB-KW"/>
</dbReference>
<sequence length="1620" mass="179460">MASRSYDVVAVSMPIVYNVDGDHDPNGLLYALQAHRPLLDWARARWEDEDEYLPRLHLRTQRTQVLVDDLGRYEETVLGHRHDDRRVARTLDEAYDETPGDALVDREVLQELRVYRGRSRAVHDGDEGPRRGASRRVQSIERHVRELVDRIVTLLDLLTDGQVRALPVDPQTGRPDVADLHKRWRVALENGRRGIDAWFERVEADPLRRFDADRLSAASGVPAERVRRLLLNDHADDDWQRARAAAADRELLDEQARVRRYTRFNPMRPVPLVRPLVLRAHEGETVRVRLQNSVRGRRVGLHLQGDGISTGPARGVRHDDGAAVGLNEPSTVPPGGRRTFLWNAGREGVWYFNDLADLRGTQAGTNAHGLFGALVVEPPGVRWHDPETGEDLTRSSYGDGLDVDIRVPGEQALAADGEFVDLRTTLVSHREFTIFFHDEPEVHSAFHVGDVDHTVMPISYRAEPMPNRLPHRMRRLAEQPTPGRLSATGVDLQAVGVEYDAELGEVFRTARRDGDWLEFVAGEEQHHSSWLSGDPAIPVVRAYAGDPARVRLVHGGVKETHVFHLHVHQWRAVAADTARPGEAAGSQLLDAITIGPQTALTIDPLYGSGSRQRAVGDIIWHCHLYPHFHHGMWGLWRSFDQLVDGRRLLPDGAPCAGLQPLPGRLPGAERLGFPWFVDATYPQKAPPPPAWEDEHVVGRRRLLYGVRASAAEFAAGDPGCAGKPGSFFIDLDTLAATWNQRAGLPGTRLVRHDVEVREAPVRYNPYGWHDPHGHHYVLTGATVDGVPQAVPAPPADPDAIEPLYTRANQGDVLESRFTNRLRGLPADAFDHAQLPVECAMHVHLTKFDVLAADGSSTGWNYLSGTSCEDPVLGLPEAGPVQLPPNVGFHRWVVDEEFGPCFFHDHLLANYRQKHGLFAALVVEPHGSRWLTPRTWDPAVAAPTDAWTGSQAVVAPGPGGREFPAFREACLAVADFVPLFDGRGRPLNPPGELGGDDDPGAMAVNYRCEPLTERGEDPSRWFSSRGRGDGAARRGEWGREDGDPATPVIGTYPGERLRLRLVQGSHEEQHSFVLHGLRWRRDWLVPESTLVDQQTIGISEAFTVEVPALGDQRSYGPGDHLWRFAAIDDTWLGCWGLIRALPPTVGRLADVRSLHGDRQALLRQRAVPPRPHRRPDGTYTGPVRDYVVVARRREIRYDGTALTDPWGLVYQRADGWRAVADGPGAARGDRRAVGVHETGEPLVLRAHPGEWIRVTLVNEVLLPEDEVDPFLPRFGPEPCPPRVPLDERVRTVSPRVSLHPCLLGHDVVSDDGSHVGFNRDSTVAPLAVRDDHGHEMAAAPEEGIVVDRADHRHGAAGPNWREYWWYADDGLAPAGSMGQVCYLHDTADVRNHPHHGLVGAVVVEPRGLVPVHPRTGAERWSGTHVLLRRGGETVANEQVLFVRDGMRHFVAGNPLVPVPDVEVDVEAEDSGQKGVGYGSAVVHHPTGMARRRPPTPVWVARVGDTLWLRLVGAADKPRNHTFTLHGLAWPAAPWVRDGRPVDWLGSLSGLTAATVHDIELTATRRGDHAYRTGVLKWALEQGIWGVLRVERPAVRGWAEAVGTVRDQLGRLLGSEPGRRRP</sequence>
<dbReference type="InterPro" id="IPR008972">
    <property type="entry name" value="Cupredoxin"/>
</dbReference>
<dbReference type="GO" id="GO:0016491">
    <property type="term" value="F:oxidoreductase activity"/>
    <property type="evidence" value="ECO:0007669"/>
    <property type="project" value="InterPro"/>
</dbReference>
<dbReference type="GO" id="GO:0005507">
    <property type="term" value="F:copper ion binding"/>
    <property type="evidence" value="ECO:0007669"/>
    <property type="project" value="InterPro"/>
</dbReference>
<feature type="compositionally biased region" description="Basic and acidic residues" evidence="2">
    <location>
        <begin position="1025"/>
        <end position="1041"/>
    </location>
</feature>
<dbReference type="Gene3D" id="2.60.40.420">
    <property type="entry name" value="Cupredoxins - blue copper proteins"/>
    <property type="match status" value="6"/>
</dbReference>
<keyword evidence="4" id="KW-0167">Capsid protein</keyword>
<evidence type="ECO:0000313" key="5">
    <source>
        <dbReference type="Proteomes" id="UP000198857"/>
    </source>
</evidence>
<feature type="domain" description="Plastocyanin-like" evidence="3">
    <location>
        <begin position="534"/>
        <end position="634"/>
    </location>
</feature>
<evidence type="ECO:0000313" key="4">
    <source>
        <dbReference type="EMBL" id="SFO78573.1"/>
    </source>
</evidence>
<keyword evidence="5" id="KW-1185">Reference proteome</keyword>
<protein>
    <submittedName>
        <fullName evidence="4">Multicopper oxidase with three cupredoxin domains (Includes cell division protein FtsP and spore coat protein CotA)</fullName>
    </submittedName>
</protein>
<dbReference type="STRING" id="1523247.SAMN05660464_1180"/>
<reference evidence="5" key="1">
    <citation type="submission" date="2016-10" db="EMBL/GenBank/DDBJ databases">
        <authorList>
            <person name="Varghese N."/>
            <person name="Submissions S."/>
        </authorList>
    </citation>
    <scope>NUCLEOTIDE SEQUENCE [LARGE SCALE GENOMIC DNA]</scope>
    <source>
        <strain evidence="5">DSM 44208</strain>
    </source>
</reference>
<dbReference type="EMBL" id="FOWQ01000001">
    <property type="protein sequence ID" value="SFO78573.1"/>
    <property type="molecule type" value="Genomic_DNA"/>
</dbReference>
<dbReference type="PROSITE" id="PS00080">
    <property type="entry name" value="MULTICOPPER_OXIDASE2"/>
    <property type="match status" value="1"/>
</dbReference>
<keyword evidence="4" id="KW-0946">Virion</keyword>
<evidence type="ECO:0000256" key="2">
    <source>
        <dbReference type="SAM" id="MobiDB-lite"/>
    </source>
</evidence>
<proteinExistence type="predicted"/>
<dbReference type="InterPro" id="IPR011706">
    <property type="entry name" value="Cu-oxidase_C"/>
</dbReference>
<evidence type="ECO:0000259" key="3">
    <source>
        <dbReference type="Pfam" id="PF07731"/>
    </source>
</evidence>
<organism evidence="4 5">
    <name type="scientific">Geodermatophilus dictyosporus</name>
    <dbReference type="NCBI Taxonomy" id="1523247"/>
    <lineage>
        <taxon>Bacteria</taxon>
        <taxon>Bacillati</taxon>
        <taxon>Actinomycetota</taxon>
        <taxon>Actinomycetes</taxon>
        <taxon>Geodermatophilales</taxon>
        <taxon>Geodermatophilaceae</taxon>
        <taxon>Geodermatophilus</taxon>
    </lineage>
</organism>
<keyword evidence="4" id="KW-0132">Cell division</keyword>
<dbReference type="SUPFAM" id="SSF49503">
    <property type="entry name" value="Cupredoxins"/>
    <property type="match status" value="5"/>
</dbReference>
<dbReference type="RefSeq" id="WP_091107616.1">
    <property type="nucleotide sequence ID" value="NZ_FOWQ01000001.1"/>
</dbReference>
<dbReference type="Pfam" id="PF07731">
    <property type="entry name" value="Cu-oxidase_2"/>
    <property type="match status" value="1"/>
</dbReference>
<feature type="region of interest" description="Disordered" evidence="2">
    <location>
        <begin position="1012"/>
        <end position="1048"/>
    </location>
</feature>
<dbReference type="InterPro" id="IPR002355">
    <property type="entry name" value="Cu_oxidase_Cu_BS"/>
</dbReference>